<feature type="domain" description="Peptidase M50" evidence="14">
    <location>
        <begin position="100"/>
        <end position="140"/>
    </location>
</feature>
<keyword evidence="7" id="KW-0862">Zinc</keyword>
<dbReference type="InterPro" id="IPR036034">
    <property type="entry name" value="PDZ_sf"/>
</dbReference>
<feature type="region of interest" description="Disordered" evidence="11">
    <location>
        <begin position="20"/>
        <end position="55"/>
    </location>
</feature>
<feature type="domain" description="Peptidase M50" evidence="14">
    <location>
        <begin position="165"/>
        <end position="600"/>
    </location>
</feature>
<keyword evidence="16" id="KW-1185">Reference proteome</keyword>
<organism evidence="15 16">
    <name type="scientific">Cyclostephanos tholiformis</name>
    <dbReference type="NCBI Taxonomy" id="382380"/>
    <lineage>
        <taxon>Eukaryota</taxon>
        <taxon>Sar</taxon>
        <taxon>Stramenopiles</taxon>
        <taxon>Ochrophyta</taxon>
        <taxon>Bacillariophyta</taxon>
        <taxon>Coscinodiscophyceae</taxon>
        <taxon>Thalassiosirophycidae</taxon>
        <taxon>Stephanodiscales</taxon>
        <taxon>Stephanodiscaceae</taxon>
        <taxon>Cyclostephanos</taxon>
    </lineage>
</organism>
<evidence type="ECO:0000256" key="7">
    <source>
        <dbReference type="ARBA" id="ARBA00022833"/>
    </source>
</evidence>
<feature type="transmembrane region" description="Helical" evidence="12">
    <location>
        <begin position="590"/>
        <end position="614"/>
    </location>
</feature>
<evidence type="ECO:0000256" key="6">
    <source>
        <dbReference type="ARBA" id="ARBA00022801"/>
    </source>
</evidence>
<proteinExistence type="inferred from homology"/>
<evidence type="ECO:0000256" key="11">
    <source>
        <dbReference type="SAM" id="MobiDB-lite"/>
    </source>
</evidence>
<keyword evidence="8 12" id="KW-1133">Transmembrane helix</keyword>
<dbReference type="PANTHER" id="PTHR42837">
    <property type="entry name" value="REGULATOR OF SIGMA-E PROTEASE RSEP"/>
    <property type="match status" value="1"/>
</dbReference>
<evidence type="ECO:0000313" key="16">
    <source>
        <dbReference type="Proteomes" id="UP001530377"/>
    </source>
</evidence>
<keyword evidence="4" id="KW-0645">Protease</keyword>
<comment type="similarity">
    <text evidence="3">Belongs to the peptidase M50A family.</text>
</comment>
<evidence type="ECO:0000256" key="4">
    <source>
        <dbReference type="ARBA" id="ARBA00022670"/>
    </source>
</evidence>
<evidence type="ECO:0000259" key="14">
    <source>
        <dbReference type="Pfam" id="PF02163"/>
    </source>
</evidence>
<feature type="chain" id="PRO_5044763133" description="Peptidase M50 domain-containing protein" evidence="13">
    <location>
        <begin position="24"/>
        <end position="615"/>
    </location>
</feature>
<dbReference type="GO" id="GO:0016020">
    <property type="term" value="C:membrane"/>
    <property type="evidence" value="ECO:0007669"/>
    <property type="project" value="UniProtKB-SubCell"/>
</dbReference>
<evidence type="ECO:0000256" key="9">
    <source>
        <dbReference type="ARBA" id="ARBA00023049"/>
    </source>
</evidence>
<reference evidence="15 16" key="1">
    <citation type="submission" date="2024-10" db="EMBL/GenBank/DDBJ databases">
        <title>Updated reference genomes for cyclostephanoid diatoms.</title>
        <authorList>
            <person name="Roberts W.R."/>
            <person name="Alverson A.J."/>
        </authorList>
    </citation>
    <scope>NUCLEOTIDE SEQUENCE [LARGE SCALE GENOMIC DNA]</scope>
    <source>
        <strain evidence="15 16">AJA228-03</strain>
    </source>
</reference>
<feature type="signal peptide" evidence="13">
    <location>
        <begin position="1"/>
        <end position="23"/>
    </location>
</feature>
<evidence type="ECO:0000256" key="8">
    <source>
        <dbReference type="ARBA" id="ARBA00022989"/>
    </source>
</evidence>
<comment type="subcellular location">
    <subcellularLocation>
        <location evidence="2">Membrane</location>
        <topology evidence="2">Multi-pass membrane protein</topology>
    </subcellularLocation>
</comment>
<dbReference type="PANTHER" id="PTHR42837:SF2">
    <property type="entry name" value="MEMBRANE METALLOPROTEASE ARASP2, CHLOROPLASTIC-RELATED"/>
    <property type="match status" value="1"/>
</dbReference>
<comment type="cofactor">
    <cofactor evidence="1">
        <name>Zn(2+)</name>
        <dbReference type="ChEBI" id="CHEBI:29105"/>
    </cofactor>
</comment>
<evidence type="ECO:0000256" key="2">
    <source>
        <dbReference type="ARBA" id="ARBA00004141"/>
    </source>
</evidence>
<dbReference type="Gene3D" id="2.30.42.10">
    <property type="match status" value="1"/>
</dbReference>
<evidence type="ECO:0000256" key="13">
    <source>
        <dbReference type="SAM" id="SignalP"/>
    </source>
</evidence>
<evidence type="ECO:0000256" key="5">
    <source>
        <dbReference type="ARBA" id="ARBA00022692"/>
    </source>
</evidence>
<dbReference type="Pfam" id="PF02163">
    <property type="entry name" value="Peptidase_M50"/>
    <property type="match status" value="2"/>
</dbReference>
<keyword evidence="6" id="KW-0378">Hydrolase</keyword>
<sequence>MRISKVIIGLLQSLSLLSAPSTSFQPPPRRHDVGRHVASSSSSSSSSFARGRSPLAPVVPPIRDIDLFDGGTTSGTALDAFADTADVVSAIASPVGSVSVLAFVILVHEAGHFLAARTLGMRVDEFSVGVGPRLLGMRRRPIDGGGYVLERIVDVGGGGEGGDEDGIEFSLRAVPLGGYVRFPENYNRTLAFEGEDLARRARNEARSMRIEGSTPVERALEYMAAASFVLNVASLGSLKRWQTRRVEEQLRRAEEEMKESRSNKFGKNRNDASWWNVLPWVANKKNVEDEVGSSGDEYDKLAILRAAASDPIIDYYDDPNLLQNRPWHQRAIVLSGGVVFNILLAFACYFGELSPVFERGAVVSESPGKDSPSYGLLRQGDVILSVNDVIGLAPAADFDSKPGVWASQREISNVISTIRETPDGESVKLTIVHGRNNDGMGKTDEISVYPRRNTDGLASIGVMLSPNYKRTDMIRASSVVDAMIKAGTAVYDLTLETARSIFGLLIGILFGKGVPVGTSMSGPIGVVRTGAEVVGTSDIWAIIAFAASISINLAVVNSLPLPALDGGQLAFVLAEAVVGRRIDQRVQEGINAAALTILLFISFGTAVGDVTSIFR</sequence>
<accession>A0ABD3SAX9</accession>
<dbReference type="EMBL" id="JALLPB020000087">
    <property type="protein sequence ID" value="KAL3821694.1"/>
    <property type="molecule type" value="Genomic_DNA"/>
</dbReference>
<keyword evidence="5 12" id="KW-0812">Transmembrane</keyword>
<evidence type="ECO:0000256" key="1">
    <source>
        <dbReference type="ARBA" id="ARBA00001947"/>
    </source>
</evidence>
<dbReference type="InterPro" id="IPR004387">
    <property type="entry name" value="Pept_M50_Zn"/>
</dbReference>
<evidence type="ECO:0000256" key="3">
    <source>
        <dbReference type="ARBA" id="ARBA00009989"/>
    </source>
</evidence>
<dbReference type="GO" id="GO:0006508">
    <property type="term" value="P:proteolysis"/>
    <property type="evidence" value="ECO:0007669"/>
    <property type="project" value="UniProtKB-KW"/>
</dbReference>
<comment type="caution">
    <text evidence="15">The sequence shown here is derived from an EMBL/GenBank/DDBJ whole genome shotgun (WGS) entry which is preliminary data.</text>
</comment>
<gene>
    <name evidence="15" type="ORF">ACHAXA_003252</name>
</gene>
<protein>
    <recommendedName>
        <fullName evidence="14">Peptidase M50 domain-containing protein</fullName>
    </recommendedName>
</protein>
<dbReference type="Proteomes" id="UP001530377">
    <property type="component" value="Unassembled WGS sequence"/>
</dbReference>
<keyword evidence="13" id="KW-0732">Signal</keyword>
<dbReference type="GO" id="GO:0008237">
    <property type="term" value="F:metallopeptidase activity"/>
    <property type="evidence" value="ECO:0007669"/>
    <property type="project" value="UniProtKB-KW"/>
</dbReference>
<evidence type="ECO:0000256" key="10">
    <source>
        <dbReference type="ARBA" id="ARBA00023136"/>
    </source>
</evidence>
<dbReference type="InterPro" id="IPR008915">
    <property type="entry name" value="Peptidase_M50"/>
</dbReference>
<name>A0ABD3SAX9_9STRA</name>
<feature type="transmembrane region" description="Helical" evidence="12">
    <location>
        <begin position="331"/>
        <end position="350"/>
    </location>
</feature>
<evidence type="ECO:0000313" key="15">
    <source>
        <dbReference type="EMBL" id="KAL3821694.1"/>
    </source>
</evidence>
<keyword evidence="9" id="KW-0482">Metalloprotease</keyword>
<evidence type="ECO:0000256" key="12">
    <source>
        <dbReference type="SAM" id="Phobius"/>
    </source>
</evidence>
<keyword evidence="10 12" id="KW-0472">Membrane</keyword>
<dbReference type="AlphaFoldDB" id="A0ABD3SAX9"/>